<dbReference type="PANTHER" id="PTHR47992">
    <property type="entry name" value="PROTEIN PHOSPHATASE"/>
    <property type="match status" value="1"/>
</dbReference>
<accession>A0A8K0E9Z6</accession>
<evidence type="ECO:0000313" key="2">
    <source>
        <dbReference type="EMBL" id="KAF3442020.1"/>
    </source>
</evidence>
<reference evidence="2" key="1">
    <citation type="submission" date="2020-03" db="EMBL/GenBank/DDBJ databases">
        <title>A high-quality chromosome-level genome assembly of a woody plant with both climbing and erect habits, Rhamnella rubrinervis.</title>
        <authorList>
            <person name="Lu Z."/>
            <person name="Yang Y."/>
            <person name="Zhu X."/>
            <person name="Sun Y."/>
        </authorList>
    </citation>
    <scope>NUCLEOTIDE SEQUENCE</scope>
    <source>
        <strain evidence="2">BYM</strain>
        <tissue evidence="2">Leaf</tissue>
    </source>
</reference>
<dbReference type="EMBL" id="VOIH02000007">
    <property type="protein sequence ID" value="KAF3442020.1"/>
    <property type="molecule type" value="Genomic_DNA"/>
</dbReference>
<dbReference type="InterPro" id="IPR015655">
    <property type="entry name" value="PP2C"/>
</dbReference>
<gene>
    <name evidence="2" type="ORF">FNV43_RR15936</name>
</gene>
<dbReference type="OrthoDB" id="10264738at2759"/>
<feature type="domain" description="PPM-type phosphatase" evidence="1">
    <location>
        <begin position="42"/>
        <end position="106"/>
    </location>
</feature>
<dbReference type="AlphaFoldDB" id="A0A8K0E9Z6"/>
<organism evidence="2 3">
    <name type="scientific">Rhamnella rubrinervis</name>
    <dbReference type="NCBI Taxonomy" id="2594499"/>
    <lineage>
        <taxon>Eukaryota</taxon>
        <taxon>Viridiplantae</taxon>
        <taxon>Streptophyta</taxon>
        <taxon>Embryophyta</taxon>
        <taxon>Tracheophyta</taxon>
        <taxon>Spermatophyta</taxon>
        <taxon>Magnoliopsida</taxon>
        <taxon>eudicotyledons</taxon>
        <taxon>Gunneridae</taxon>
        <taxon>Pentapetalae</taxon>
        <taxon>rosids</taxon>
        <taxon>fabids</taxon>
        <taxon>Rosales</taxon>
        <taxon>Rhamnaceae</taxon>
        <taxon>rhamnoid group</taxon>
        <taxon>Rhamneae</taxon>
        <taxon>Rhamnella</taxon>
    </lineage>
</organism>
<dbReference type="Proteomes" id="UP000796880">
    <property type="component" value="Unassembled WGS sequence"/>
</dbReference>
<evidence type="ECO:0000313" key="3">
    <source>
        <dbReference type="Proteomes" id="UP000796880"/>
    </source>
</evidence>
<dbReference type="Pfam" id="PF00481">
    <property type="entry name" value="PP2C"/>
    <property type="match status" value="1"/>
</dbReference>
<dbReference type="Gene3D" id="3.60.40.10">
    <property type="entry name" value="PPM-type phosphatase domain"/>
    <property type="match status" value="1"/>
</dbReference>
<dbReference type="SUPFAM" id="SSF81606">
    <property type="entry name" value="PP2C-like"/>
    <property type="match status" value="1"/>
</dbReference>
<dbReference type="InterPro" id="IPR001932">
    <property type="entry name" value="PPM-type_phosphatase-like_dom"/>
</dbReference>
<name>A0A8K0E9Z6_9ROSA</name>
<comment type="caution">
    <text evidence="2">The sequence shown here is derived from an EMBL/GenBank/DDBJ whole genome shotgun (WGS) entry which is preliminary data.</text>
</comment>
<protein>
    <recommendedName>
        <fullName evidence="1">PPM-type phosphatase domain-containing protein</fullName>
    </recommendedName>
</protein>
<sequence>MSGILGLLSARMVWPNSFQLIMSQAWKERALRIELVLCQIFQLAVVRAFGDKSLKMHPSSEPDVALDITDDDREFILASDGLLKVMTNQEAVDLIKHIKDARSASKHLTEEYDSLVEVFIAFLGVFNAYENMDFAYIRAEYTDREPQAGWQSR</sequence>
<proteinExistence type="predicted"/>
<evidence type="ECO:0000259" key="1">
    <source>
        <dbReference type="Pfam" id="PF00481"/>
    </source>
</evidence>
<dbReference type="GO" id="GO:0004722">
    <property type="term" value="F:protein serine/threonine phosphatase activity"/>
    <property type="evidence" value="ECO:0007669"/>
    <property type="project" value="InterPro"/>
</dbReference>
<dbReference type="InterPro" id="IPR036457">
    <property type="entry name" value="PPM-type-like_dom_sf"/>
</dbReference>
<keyword evidence="3" id="KW-1185">Reference proteome</keyword>